<keyword evidence="9" id="KW-0788">Thiol protease</keyword>
<dbReference type="Gene3D" id="3.30.200.60">
    <property type="entry name" value="Peptidase C65 Otubain, subdomain 1"/>
    <property type="match status" value="1"/>
</dbReference>
<feature type="non-terminal residue" evidence="16">
    <location>
        <position position="1"/>
    </location>
</feature>
<feature type="compositionally biased region" description="Low complexity" evidence="13">
    <location>
        <begin position="1702"/>
        <end position="1714"/>
    </location>
</feature>
<evidence type="ECO:0000256" key="9">
    <source>
        <dbReference type="ARBA" id="ARBA00022807"/>
    </source>
</evidence>
<dbReference type="PROSITE" id="PS50802">
    <property type="entry name" value="OTU"/>
    <property type="match status" value="1"/>
</dbReference>
<feature type="compositionally biased region" description="Low complexity" evidence="13">
    <location>
        <begin position="990"/>
        <end position="1010"/>
    </location>
</feature>
<dbReference type="GO" id="GO:0004843">
    <property type="term" value="F:cysteine-type deubiquitinase activity"/>
    <property type="evidence" value="ECO:0007669"/>
    <property type="project" value="UniProtKB-EC"/>
</dbReference>
<comment type="catalytic activity">
    <reaction evidence="1">
        <text>Thiol-dependent hydrolysis of ester, thioester, amide, peptide and isopeptide bonds formed by the C-terminal Gly of ubiquitin (a 76-residue protein attached to proteins as an intracellular targeting signal).</text>
        <dbReference type="EC" id="3.4.19.12"/>
    </reaction>
</comment>
<dbReference type="CDD" id="cd17327">
    <property type="entry name" value="MFS_FEN2_like"/>
    <property type="match status" value="1"/>
</dbReference>
<feature type="compositionally biased region" description="Basic and acidic residues" evidence="13">
    <location>
        <begin position="1284"/>
        <end position="1293"/>
    </location>
</feature>
<dbReference type="SUPFAM" id="SSF54001">
    <property type="entry name" value="Cysteine proteinases"/>
    <property type="match status" value="1"/>
</dbReference>
<dbReference type="Gene3D" id="1.20.1250.20">
    <property type="entry name" value="MFS general substrate transporter like domains"/>
    <property type="match status" value="1"/>
</dbReference>
<dbReference type="CDD" id="cd22749">
    <property type="entry name" value="Otubain_C65"/>
    <property type="match status" value="1"/>
</dbReference>
<evidence type="ECO:0000256" key="12">
    <source>
        <dbReference type="ARBA" id="ARBA00037968"/>
    </source>
</evidence>
<organism evidence="16 17">
    <name type="scientific">Rhizoctonia solani</name>
    <dbReference type="NCBI Taxonomy" id="456999"/>
    <lineage>
        <taxon>Eukaryota</taxon>
        <taxon>Fungi</taxon>
        <taxon>Dikarya</taxon>
        <taxon>Basidiomycota</taxon>
        <taxon>Agaricomycotina</taxon>
        <taxon>Agaricomycetes</taxon>
        <taxon>Cantharellales</taxon>
        <taxon>Ceratobasidiaceae</taxon>
        <taxon>Rhizoctonia</taxon>
    </lineage>
</organism>
<feature type="region of interest" description="Disordered" evidence="13">
    <location>
        <begin position="927"/>
        <end position="946"/>
    </location>
</feature>
<feature type="compositionally biased region" description="Basic and acidic residues" evidence="13">
    <location>
        <begin position="1338"/>
        <end position="1347"/>
    </location>
</feature>
<proteinExistence type="inferred from homology"/>
<feature type="transmembrane region" description="Helical" evidence="14">
    <location>
        <begin position="160"/>
        <end position="181"/>
    </location>
</feature>
<comment type="similarity">
    <text evidence="12">Belongs to the major facilitator superfamily. Allantoate permease family.</text>
</comment>
<keyword evidence="8" id="KW-0378">Hydrolase</keyword>
<dbReference type="InterPro" id="IPR038765">
    <property type="entry name" value="Papain-like_cys_pep_sf"/>
</dbReference>
<feature type="transmembrane region" description="Helical" evidence="14">
    <location>
        <begin position="224"/>
        <end position="244"/>
    </location>
</feature>
<feature type="transmembrane region" description="Helical" evidence="14">
    <location>
        <begin position="1178"/>
        <end position="1198"/>
    </location>
</feature>
<evidence type="ECO:0000256" key="6">
    <source>
        <dbReference type="ARBA" id="ARBA00022692"/>
    </source>
</evidence>
<dbReference type="Gene3D" id="1.20.1300.20">
    <property type="entry name" value="Peptidase C65 Otubain, subdomain 2"/>
    <property type="match status" value="1"/>
</dbReference>
<keyword evidence="11 14" id="KW-0472">Membrane</keyword>
<feature type="transmembrane region" description="Helical" evidence="14">
    <location>
        <begin position="356"/>
        <end position="376"/>
    </location>
</feature>
<sequence>MSSPYNEKKDIERESADLKKDPAHHVTVVAAGVDDAVRLTLGQGTGQPLDPEAALKLRKKIDRHLLPLMMILYWVQFMDKTTLGSSAILGIRADTHLDANHNWLGTIFYIAYLVFEYPQNLALQRFPVGKWMAANITCWGIALIMHAACKNFGGLMACRIVLGICEGSITAGFMIVTSMFYTRKEQSIRVGYWFLMNGTAQIISGFLAFGVLHINTHGFAPWQWFMIITGSITLATAVAYFLWFPDSPATAWFLTTEERAMAIERIKVNQTGVSNKVWKKDQFIEALTDPKTWLFALFSCLDNIPNSLTNQRSIIVNSFGFSTLQTTLLGCVDGVIEIVTIWTGVTLAAKWEDSRAYVAVLYFIPNVLGSILVNVLPWSNKIGLLFSVWITGVGTTGFVLSLGWVTAVTAGHTKRITVQAIMLSAYCVGNLVGPQMWQERYKPRNRIPWIVITISYFLCPIILLIIRVRLSRENKKRDAEPKTEEEDDAYIEETLQDGTKVERKVDKAFLDLTDIQNRDFRYVTEQCFIGVRINPVTETYLTWERESLAIMLLVDLHKDRAYIITIHKTNLTTSKPLQDRVCTTRPTTRNALTGRHRQGRNKRQNTVTATCGGGHVKTDSHMIDRFLFLGSHSDEGVCRFSAPTQRDHCEAAHLTVKPWAVANYGSSTAASPPSEGITCSVLVTQRAGLGNLADRLGQVIAQILYIPTGLSLTFEIVATMSHTKVMYQRPMTTRDAISLRTTRPTPRKPRSSRSEVGSKLKSTYSDAARAFLHHKIEEAQALVEDAFEILHSPASQEADSLATYRKKWDILRITLETTLYTTPINGSASKSNRSFVNGSSSGPIPRSPTSPRSKSPLDDPLLLSPPSLLGTLHTRSLKLFTPALERPNSRFLPAAVLVALVLASLKLDCPQVGRGMVDDWLANRDSLGLGSEASSRKGVKAEEEREGYEKAVEELIATLAAHYAQSLLPPSPHGGRLQNLDNSVSGSSEAPTPRAVSPAPSSVSSHTAVPNSRSVATLRASQVLPSPLSPSPTPTGRQWQSTNRTSSRIPTSLAVPPPAPALAPQPASPAQPTILQLLKAVVVPYLRRVNAPVLVLAVVLSLIGLASRFSRRPKGGSGADMATRRLAGNSGGIWAGLVDAIKMSVQTEGNAAKGSRQSCAKGLVQFSTYFYGTSSRSVFLRCFWLAFFFATGCFLVRYPALTIMSSPDSTGSAWSIISHHEQEKEAALHKQAAILEQHSATSSNGRRLGTSRTQVQMENPLPPPPPLISNPPLTAPGPIPIPSAHRDPKRAATKEFPTVGPDDDRSERRDEPPKTSFVRRVRSSLLGGKNPFLSQNKAAEKEKEKQEPIVIPPPLSPEPDAVIVRRPGTTPEPPVAPKASRGPRPPVTTYSTKLYSNQYAQPTHQPTQSSRPRKGSFSSPMHSHQSSSEPAKTERPPSRNKSRGSREIPIVELSGRNNEAPPIEREPVLGALQSHRVNSNKVTYAPPASASKQPTIRPLPSLPATKPTVTLVPPPQPAAAPTPPQLESRPDPPPNTAVATPVPQPVRPPPESLHPAAHYSDPQQHYQPTQRTVSNPPVVRYKTSSDRTSYTTTATTPSLSSSVKTHGSQGASDAPPKGAERVGWAAAPPTRPAMSGHTRAATLDQVNASEAWNQSLQQLSIRNGQQTGYHMQMSTRYETSPPPDQHHSSPPKSKPNKLQRHATTAASTPSAAVTHYYYDPSPPLITRNTRLSELKEDYRNPGSERSSIIRRKINYLRFELGYTGLRRARGDGNCFYRSFAFCYLEQILFAEDRALAVINALDNLEIAQNLVEAALPDNKFSKQMHLFLRDLIRNIELGKTDQKKLLRTFQDMRDSDDIVAYVRLLASAYIRLTTEMHASVFHPDDPTVIVSPIEFCISFVEEMGQDADHLQISALSRTLNVAIYIYRLDEKIDGVAPNEQDIPAHCTRFTPTDVPLLTEPVALLFRPGHYDILERHPEQI</sequence>
<feature type="compositionally biased region" description="Low complexity" evidence="13">
    <location>
        <begin position="1416"/>
        <end position="1428"/>
    </location>
</feature>
<feature type="compositionally biased region" description="Low complexity" evidence="13">
    <location>
        <begin position="1502"/>
        <end position="1511"/>
    </location>
</feature>
<feature type="compositionally biased region" description="Basic and acidic residues" evidence="13">
    <location>
        <begin position="1302"/>
        <end position="1313"/>
    </location>
</feature>
<keyword evidence="7" id="KW-0833">Ubl conjugation pathway</keyword>
<feature type="region of interest" description="Disordered" evidence="13">
    <location>
        <begin position="830"/>
        <end position="860"/>
    </location>
</feature>
<comment type="subcellular location">
    <subcellularLocation>
        <location evidence="2">Membrane</location>
        <topology evidence="2">Multi-pass membrane protein</topology>
    </subcellularLocation>
</comment>
<feature type="region of interest" description="Disordered" evidence="13">
    <location>
        <begin position="967"/>
        <end position="1068"/>
    </location>
</feature>
<evidence type="ECO:0000256" key="5">
    <source>
        <dbReference type="ARBA" id="ARBA00022670"/>
    </source>
</evidence>
<dbReference type="InterPro" id="IPR011701">
    <property type="entry name" value="MFS"/>
</dbReference>
<gene>
    <name evidence="16" type="ORF">RHS03_09193</name>
</gene>
<accession>A0A8H7LQA6</accession>
<evidence type="ECO:0000256" key="4">
    <source>
        <dbReference type="ARBA" id="ARBA00022448"/>
    </source>
</evidence>
<feature type="transmembrane region" description="Helical" evidence="14">
    <location>
        <begin position="103"/>
        <end position="119"/>
    </location>
</feature>
<name>A0A8H7LQA6_9AGAM</name>
<feature type="domain" description="OTU" evidence="15">
    <location>
        <begin position="1763"/>
        <end position="1976"/>
    </location>
</feature>
<keyword evidence="4" id="KW-0813">Transport</keyword>
<dbReference type="InterPro" id="IPR003323">
    <property type="entry name" value="OTU_dom"/>
</dbReference>
<protein>
    <recommendedName>
        <fullName evidence="3">ubiquitinyl hydrolase 1</fullName>
        <ecNumber evidence="3">3.4.19.12</ecNumber>
    </recommendedName>
</protein>
<keyword evidence="5" id="KW-0645">Protease</keyword>
<feature type="compositionally biased region" description="Polar residues" evidence="13">
    <location>
        <begin position="1036"/>
        <end position="1049"/>
    </location>
</feature>
<dbReference type="InterPro" id="IPR042467">
    <property type="entry name" value="Peptidase_C65_otubain_sub2"/>
</dbReference>
<evidence type="ECO:0000259" key="15">
    <source>
        <dbReference type="PROSITE" id="PS50802"/>
    </source>
</evidence>
<evidence type="ECO:0000256" key="13">
    <source>
        <dbReference type="SAM" id="MobiDB-lite"/>
    </source>
</evidence>
<feature type="transmembrane region" description="Helical" evidence="14">
    <location>
        <begin position="449"/>
        <end position="468"/>
    </location>
</feature>
<feature type="compositionally biased region" description="Polar residues" evidence="13">
    <location>
        <begin position="1668"/>
        <end position="1678"/>
    </location>
</feature>
<comment type="caution">
    <text evidence="16">The sequence shown here is derived from an EMBL/GenBank/DDBJ whole genome shotgun (WGS) entry which is preliminary data.</text>
</comment>
<feature type="transmembrane region" description="Helical" evidence="14">
    <location>
        <begin position="193"/>
        <end position="212"/>
    </location>
</feature>
<dbReference type="Proteomes" id="UP000602905">
    <property type="component" value="Unassembled WGS sequence"/>
</dbReference>
<dbReference type="InterPro" id="IPR042468">
    <property type="entry name" value="Peptidase_C65_otubain_sub1"/>
</dbReference>
<dbReference type="Pfam" id="PF07690">
    <property type="entry name" value="MFS_1"/>
    <property type="match status" value="1"/>
</dbReference>
<dbReference type="PANTHER" id="PTHR43791:SF63">
    <property type="entry name" value="HIGH AFFINITY CYSTEINE TRANSPORTER"/>
    <property type="match status" value="1"/>
</dbReference>
<evidence type="ECO:0000256" key="1">
    <source>
        <dbReference type="ARBA" id="ARBA00000707"/>
    </source>
</evidence>
<keyword evidence="10 14" id="KW-1133">Transmembrane helix</keyword>
<evidence type="ECO:0000313" key="17">
    <source>
        <dbReference type="Proteomes" id="UP000602905"/>
    </source>
</evidence>
<dbReference type="EMBL" id="JACYCD010000691">
    <property type="protein sequence ID" value="KAF8688977.1"/>
    <property type="molecule type" value="Genomic_DNA"/>
</dbReference>
<feature type="compositionally biased region" description="Polar residues" evidence="13">
    <location>
        <begin position="979"/>
        <end position="989"/>
    </location>
</feature>
<evidence type="ECO:0000256" key="7">
    <source>
        <dbReference type="ARBA" id="ARBA00022786"/>
    </source>
</evidence>
<dbReference type="InterPro" id="IPR036259">
    <property type="entry name" value="MFS_trans_sf"/>
</dbReference>
<evidence type="ECO:0000313" key="16">
    <source>
        <dbReference type="EMBL" id="KAF8688977.1"/>
    </source>
</evidence>
<feature type="compositionally biased region" description="Pro residues" evidence="13">
    <location>
        <begin position="1542"/>
        <end position="1552"/>
    </location>
</feature>
<dbReference type="PANTHER" id="PTHR43791">
    <property type="entry name" value="PERMEASE-RELATED"/>
    <property type="match status" value="1"/>
</dbReference>
<dbReference type="OrthoDB" id="6730379at2759"/>
<feature type="transmembrane region" description="Helical" evidence="14">
    <location>
        <begin position="1089"/>
        <end position="1107"/>
    </location>
</feature>
<feature type="compositionally biased region" description="Low complexity" evidence="13">
    <location>
        <begin position="838"/>
        <end position="860"/>
    </location>
</feature>
<evidence type="ECO:0000256" key="11">
    <source>
        <dbReference type="ARBA" id="ARBA00023136"/>
    </source>
</evidence>
<feature type="compositionally biased region" description="Pro residues" evidence="13">
    <location>
        <begin position="1512"/>
        <end position="1524"/>
    </location>
</feature>
<feature type="transmembrane region" description="Helical" evidence="14">
    <location>
        <begin position="416"/>
        <end position="437"/>
    </location>
</feature>
<feature type="compositionally biased region" description="Pro residues" evidence="13">
    <location>
        <begin position="1055"/>
        <end position="1068"/>
    </location>
</feature>
<dbReference type="EC" id="3.4.19.12" evidence="3"/>
<dbReference type="SUPFAM" id="SSF103473">
    <property type="entry name" value="MFS general substrate transporter"/>
    <property type="match status" value="1"/>
</dbReference>
<dbReference type="FunFam" id="1.20.1250.20:FF:000064">
    <property type="entry name" value="MFS allantoate transporter"/>
    <property type="match status" value="1"/>
</dbReference>
<dbReference type="Pfam" id="PF10275">
    <property type="entry name" value="Peptidase_C65"/>
    <property type="match status" value="1"/>
</dbReference>
<feature type="compositionally biased region" description="Polar residues" evidence="13">
    <location>
        <begin position="1561"/>
        <end position="1575"/>
    </location>
</feature>
<feature type="compositionally biased region" description="Low complexity" evidence="13">
    <location>
        <begin position="1586"/>
        <end position="1602"/>
    </location>
</feature>
<evidence type="ECO:0000256" key="8">
    <source>
        <dbReference type="ARBA" id="ARBA00022801"/>
    </source>
</evidence>
<feature type="region of interest" description="Disordered" evidence="13">
    <location>
        <begin position="734"/>
        <end position="761"/>
    </location>
</feature>
<feature type="transmembrane region" description="Helical" evidence="14">
    <location>
        <begin position="382"/>
        <end position="404"/>
    </location>
</feature>
<feature type="compositionally biased region" description="Pro residues" evidence="13">
    <location>
        <begin position="1260"/>
        <end position="1281"/>
    </location>
</feature>
<reference evidence="16" key="1">
    <citation type="submission" date="2020-09" db="EMBL/GenBank/DDBJ databases">
        <title>Comparative genome analyses of four rice-infecting Rhizoctonia solani isolates reveal extensive enrichment of homogalacturonan modification genes.</title>
        <authorList>
            <person name="Lee D.-Y."/>
            <person name="Jeon J."/>
            <person name="Kim K.-T."/>
            <person name="Cheong K."/>
            <person name="Song H."/>
            <person name="Choi G."/>
            <person name="Ko J."/>
            <person name="Opiyo S.O."/>
            <person name="Zuo S."/>
            <person name="Madhav S."/>
            <person name="Lee Y.-H."/>
            <person name="Wang G.-L."/>
        </authorList>
    </citation>
    <scope>NUCLEOTIDE SEQUENCE</scope>
    <source>
        <strain evidence="16">AG1-IA WGL</strain>
    </source>
</reference>
<dbReference type="GO" id="GO:0022857">
    <property type="term" value="F:transmembrane transporter activity"/>
    <property type="evidence" value="ECO:0007669"/>
    <property type="project" value="InterPro"/>
</dbReference>
<dbReference type="InterPro" id="IPR019400">
    <property type="entry name" value="Peptidase_C65_otubain"/>
</dbReference>
<dbReference type="GO" id="GO:0006508">
    <property type="term" value="P:proteolysis"/>
    <property type="evidence" value="ECO:0007669"/>
    <property type="project" value="UniProtKB-KW"/>
</dbReference>
<evidence type="ECO:0000256" key="2">
    <source>
        <dbReference type="ARBA" id="ARBA00004141"/>
    </source>
</evidence>
<keyword evidence="6 14" id="KW-0812">Transmembrane</keyword>
<feature type="region of interest" description="Disordered" evidence="13">
    <location>
        <begin position="1668"/>
        <end position="1715"/>
    </location>
</feature>
<dbReference type="GO" id="GO:0016020">
    <property type="term" value="C:membrane"/>
    <property type="evidence" value="ECO:0007669"/>
    <property type="project" value="UniProtKB-SubCell"/>
</dbReference>
<evidence type="ECO:0000256" key="14">
    <source>
        <dbReference type="SAM" id="Phobius"/>
    </source>
</evidence>
<feature type="region of interest" description="Disordered" evidence="13">
    <location>
        <begin position="1255"/>
        <end position="1638"/>
    </location>
</feature>
<evidence type="ECO:0000256" key="3">
    <source>
        <dbReference type="ARBA" id="ARBA00012759"/>
    </source>
</evidence>
<feature type="compositionally biased region" description="Polar residues" evidence="13">
    <location>
        <begin position="1388"/>
        <end position="1410"/>
    </location>
</feature>
<evidence type="ECO:0000256" key="10">
    <source>
        <dbReference type="ARBA" id="ARBA00022989"/>
    </source>
</evidence>